<comment type="similarity">
    <text evidence="2">Belongs to the diacylglycerol/lipid kinase family.</text>
</comment>
<organism evidence="10 11">
    <name type="scientific">Natranaerovirga pectinivora</name>
    <dbReference type="NCBI Taxonomy" id="682400"/>
    <lineage>
        <taxon>Bacteria</taxon>
        <taxon>Bacillati</taxon>
        <taxon>Bacillota</taxon>
        <taxon>Clostridia</taxon>
        <taxon>Lachnospirales</taxon>
        <taxon>Natranaerovirgaceae</taxon>
        <taxon>Natranaerovirga</taxon>
    </lineage>
</organism>
<evidence type="ECO:0000313" key="10">
    <source>
        <dbReference type="EMBL" id="TCT16140.1"/>
    </source>
</evidence>
<keyword evidence="6" id="KW-0443">Lipid metabolism</keyword>
<reference evidence="10 11" key="1">
    <citation type="submission" date="2019-03" db="EMBL/GenBank/DDBJ databases">
        <title>Genomic Encyclopedia of Type Strains, Phase IV (KMG-IV): sequencing the most valuable type-strain genomes for metagenomic binning, comparative biology and taxonomic classification.</title>
        <authorList>
            <person name="Goeker M."/>
        </authorList>
    </citation>
    <scope>NUCLEOTIDE SEQUENCE [LARGE SCALE GENOMIC DNA]</scope>
    <source>
        <strain evidence="10 11">DSM 24629</strain>
    </source>
</reference>
<dbReference type="Gene3D" id="3.40.50.10330">
    <property type="entry name" value="Probable inorganic polyphosphate/atp-NAD kinase, domain 1"/>
    <property type="match status" value="1"/>
</dbReference>
<dbReference type="InterPro" id="IPR005218">
    <property type="entry name" value="Diacylglycerol/lipid_kinase"/>
</dbReference>
<dbReference type="PROSITE" id="PS50146">
    <property type="entry name" value="DAGK"/>
    <property type="match status" value="1"/>
</dbReference>
<dbReference type="OrthoDB" id="142078at2"/>
<evidence type="ECO:0000256" key="6">
    <source>
        <dbReference type="ARBA" id="ARBA00023098"/>
    </source>
</evidence>
<gene>
    <name evidence="10" type="ORF">EDC18_102156</name>
</gene>
<keyword evidence="3" id="KW-0444">Lipid biosynthesis</keyword>
<dbReference type="AlphaFoldDB" id="A0A4R3MNP0"/>
<dbReference type="RefSeq" id="WP_132250298.1">
    <property type="nucleotide sequence ID" value="NZ_SMAL01000002.1"/>
</dbReference>
<dbReference type="GO" id="GO:0005524">
    <property type="term" value="F:ATP binding"/>
    <property type="evidence" value="ECO:0007669"/>
    <property type="project" value="InterPro"/>
</dbReference>
<dbReference type="PANTHER" id="PTHR12358:SF106">
    <property type="entry name" value="LIPID KINASE YEGS"/>
    <property type="match status" value="1"/>
</dbReference>
<evidence type="ECO:0000256" key="8">
    <source>
        <dbReference type="ARBA" id="ARBA00023264"/>
    </source>
</evidence>
<keyword evidence="7" id="KW-0594">Phospholipid biosynthesis</keyword>
<comment type="cofactor">
    <cofactor evidence="1">
        <name>Mg(2+)</name>
        <dbReference type="ChEBI" id="CHEBI:18420"/>
    </cofactor>
</comment>
<dbReference type="InterPro" id="IPR016064">
    <property type="entry name" value="NAD/diacylglycerol_kinase_sf"/>
</dbReference>
<feature type="domain" description="DAGKc" evidence="9">
    <location>
        <begin position="1"/>
        <end position="130"/>
    </location>
</feature>
<dbReference type="InterPro" id="IPR001206">
    <property type="entry name" value="Diacylglycerol_kinase_cat_dom"/>
</dbReference>
<keyword evidence="4" id="KW-0479">Metal-binding</keyword>
<evidence type="ECO:0000256" key="7">
    <source>
        <dbReference type="ARBA" id="ARBA00023209"/>
    </source>
</evidence>
<dbReference type="GO" id="GO:0004143">
    <property type="term" value="F:ATP-dependent diacylglycerol kinase activity"/>
    <property type="evidence" value="ECO:0007669"/>
    <property type="project" value="TreeGrafter"/>
</dbReference>
<dbReference type="Gene3D" id="2.60.200.40">
    <property type="match status" value="1"/>
</dbReference>
<keyword evidence="10" id="KW-0418">Kinase</keyword>
<keyword evidence="8" id="KW-1208">Phospholipid metabolism</keyword>
<dbReference type="SMART" id="SM00046">
    <property type="entry name" value="DAGKc"/>
    <property type="match status" value="1"/>
</dbReference>
<dbReference type="InterPro" id="IPR050187">
    <property type="entry name" value="Lipid_Phosphate_FormReg"/>
</dbReference>
<evidence type="ECO:0000259" key="9">
    <source>
        <dbReference type="PROSITE" id="PS50146"/>
    </source>
</evidence>
<keyword evidence="10" id="KW-0808">Transferase</keyword>
<keyword evidence="11" id="KW-1185">Reference proteome</keyword>
<evidence type="ECO:0000313" key="11">
    <source>
        <dbReference type="Proteomes" id="UP000294902"/>
    </source>
</evidence>
<sequence>MIRTLFILNPNAGKMQAKHNLFKLIDLFTKNKYEVTVFPTQDRLDATNIVKEKANEYDLIVCSGGDGTLNEVISGLMHHTNRPKLGYIPTGTTNDLATSLNLPKTCIKAAKKIIAGSSYYYDIGSLNDSYFTYIAAFGAFTKVSYTTSQKFKNALGRISYFLEGIKHLTEIKTYPIKIEYDHGVIEDDFVFGAVTNSTSIAGLFHLNSHDVILNDGLFEVLLIKSPKNAIELKNIIMGLLKQQYNDKYVTFFQASHLKITSDSNIPWIIDGENGGTQRDVTISNNHKGIEFIL</sequence>
<dbReference type="GO" id="GO:0046872">
    <property type="term" value="F:metal ion binding"/>
    <property type="evidence" value="ECO:0007669"/>
    <property type="project" value="UniProtKB-KW"/>
</dbReference>
<dbReference type="SUPFAM" id="SSF111331">
    <property type="entry name" value="NAD kinase/diacylglycerol kinase-like"/>
    <property type="match status" value="1"/>
</dbReference>
<keyword evidence="5" id="KW-0460">Magnesium</keyword>
<protein>
    <submittedName>
        <fullName evidence="10">YegS/Rv2252/BmrU family lipid kinase</fullName>
    </submittedName>
</protein>
<dbReference type="NCBIfam" id="TIGR00147">
    <property type="entry name" value="YegS/Rv2252/BmrU family lipid kinase"/>
    <property type="match status" value="1"/>
</dbReference>
<dbReference type="GO" id="GO:0005886">
    <property type="term" value="C:plasma membrane"/>
    <property type="evidence" value="ECO:0007669"/>
    <property type="project" value="TreeGrafter"/>
</dbReference>
<dbReference type="EMBL" id="SMAL01000002">
    <property type="protein sequence ID" value="TCT16140.1"/>
    <property type="molecule type" value="Genomic_DNA"/>
</dbReference>
<dbReference type="GO" id="GO:0008654">
    <property type="term" value="P:phospholipid biosynthetic process"/>
    <property type="evidence" value="ECO:0007669"/>
    <property type="project" value="UniProtKB-KW"/>
</dbReference>
<proteinExistence type="inferred from homology"/>
<dbReference type="PANTHER" id="PTHR12358">
    <property type="entry name" value="SPHINGOSINE KINASE"/>
    <property type="match status" value="1"/>
</dbReference>
<name>A0A4R3MNP0_9FIRM</name>
<evidence type="ECO:0000256" key="2">
    <source>
        <dbReference type="ARBA" id="ARBA00005983"/>
    </source>
</evidence>
<accession>A0A4R3MNP0</accession>
<comment type="caution">
    <text evidence="10">The sequence shown here is derived from an EMBL/GenBank/DDBJ whole genome shotgun (WGS) entry which is preliminary data.</text>
</comment>
<evidence type="ECO:0000256" key="3">
    <source>
        <dbReference type="ARBA" id="ARBA00022516"/>
    </source>
</evidence>
<dbReference type="Proteomes" id="UP000294902">
    <property type="component" value="Unassembled WGS sequence"/>
</dbReference>
<dbReference type="Pfam" id="PF00781">
    <property type="entry name" value="DAGK_cat"/>
    <property type="match status" value="1"/>
</dbReference>
<evidence type="ECO:0000256" key="5">
    <source>
        <dbReference type="ARBA" id="ARBA00022842"/>
    </source>
</evidence>
<evidence type="ECO:0000256" key="1">
    <source>
        <dbReference type="ARBA" id="ARBA00001946"/>
    </source>
</evidence>
<evidence type="ECO:0000256" key="4">
    <source>
        <dbReference type="ARBA" id="ARBA00022723"/>
    </source>
</evidence>
<dbReference type="InterPro" id="IPR017438">
    <property type="entry name" value="ATP-NAD_kinase_N"/>
</dbReference>